<sequence length="127" mass="13406">MAIKRSPSPALTPSPSGDTQLESSPKAASPKKAKSSSGSPKKSKNTSTNGSSGGGVAAGVWTAEKFAVLSEEFMALASEHMDKEQIAQKLGVSKSQLVDQLKPNRANFRRKFMEWAKGGVNQKDAKA</sequence>
<dbReference type="RefSeq" id="XP_021868509.1">
    <property type="nucleotide sequence ID" value="XM_022012093.1"/>
</dbReference>
<dbReference type="Proteomes" id="UP000193218">
    <property type="component" value="Unassembled WGS sequence"/>
</dbReference>
<feature type="compositionally biased region" description="Low complexity" evidence="1">
    <location>
        <begin position="35"/>
        <end position="50"/>
    </location>
</feature>
<keyword evidence="3" id="KW-1185">Reference proteome</keyword>
<dbReference type="OrthoDB" id="2595278at2759"/>
<protein>
    <submittedName>
        <fullName evidence="2">Uncharacterized protein</fullName>
    </submittedName>
</protein>
<reference evidence="2 3" key="1">
    <citation type="submission" date="2017-03" db="EMBL/GenBank/DDBJ databases">
        <title>Widespread Adenine N6-methylation of Active Genes in Fungi.</title>
        <authorList>
            <consortium name="DOE Joint Genome Institute"/>
            <person name="Mondo S.J."/>
            <person name="Dannebaum R.O."/>
            <person name="Kuo R.C."/>
            <person name="Louie K.B."/>
            <person name="Bewick A.J."/>
            <person name="Labutti K."/>
            <person name="Haridas S."/>
            <person name="Kuo A."/>
            <person name="Salamov A."/>
            <person name="Ahrendt S.R."/>
            <person name="Lau R."/>
            <person name="Bowen B.P."/>
            <person name="Lipzen A."/>
            <person name="Sullivan W."/>
            <person name="Andreopoulos W.B."/>
            <person name="Clum A."/>
            <person name="Lindquist E."/>
            <person name="Daum C."/>
            <person name="Northen T.R."/>
            <person name="Ramamoorthy G."/>
            <person name="Schmitz R.J."/>
            <person name="Gryganskyi A."/>
            <person name="Culley D."/>
            <person name="Magnuson J."/>
            <person name="James T.Y."/>
            <person name="O'Malley M.A."/>
            <person name="Stajich J.E."/>
            <person name="Spatafora J.W."/>
            <person name="Visel A."/>
            <person name="Grigoriev I.V."/>
        </authorList>
    </citation>
    <scope>NUCLEOTIDE SEQUENCE [LARGE SCALE GENOMIC DNA]</scope>
    <source>
        <strain evidence="2 3">NRRL Y-17943</strain>
    </source>
</reference>
<dbReference type="AlphaFoldDB" id="A0A1Y1U866"/>
<feature type="region of interest" description="Disordered" evidence="1">
    <location>
        <begin position="1"/>
        <end position="56"/>
    </location>
</feature>
<dbReference type="EMBL" id="NBSH01000015">
    <property type="protein sequence ID" value="ORX34231.1"/>
    <property type="molecule type" value="Genomic_DNA"/>
</dbReference>
<accession>A0A1Y1U866</accession>
<evidence type="ECO:0000313" key="2">
    <source>
        <dbReference type="EMBL" id="ORX34231.1"/>
    </source>
</evidence>
<organism evidence="2 3">
    <name type="scientific">Kockovaella imperatae</name>
    <dbReference type="NCBI Taxonomy" id="4999"/>
    <lineage>
        <taxon>Eukaryota</taxon>
        <taxon>Fungi</taxon>
        <taxon>Dikarya</taxon>
        <taxon>Basidiomycota</taxon>
        <taxon>Agaricomycotina</taxon>
        <taxon>Tremellomycetes</taxon>
        <taxon>Tremellales</taxon>
        <taxon>Cuniculitremaceae</taxon>
        <taxon>Kockovaella</taxon>
    </lineage>
</organism>
<proteinExistence type="predicted"/>
<name>A0A1Y1U866_9TREE</name>
<comment type="caution">
    <text evidence="2">The sequence shown here is derived from an EMBL/GenBank/DDBJ whole genome shotgun (WGS) entry which is preliminary data.</text>
</comment>
<dbReference type="InParanoid" id="A0A1Y1U866"/>
<evidence type="ECO:0000313" key="3">
    <source>
        <dbReference type="Proteomes" id="UP000193218"/>
    </source>
</evidence>
<feature type="compositionally biased region" description="Polar residues" evidence="1">
    <location>
        <begin position="9"/>
        <end position="22"/>
    </location>
</feature>
<evidence type="ECO:0000256" key="1">
    <source>
        <dbReference type="SAM" id="MobiDB-lite"/>
    </source>
</evidence>
<dbReference type="GeneID" id="33553901"/>
<gene>
    <name evidence="2" type="ORF">BD324DRAFT_173455</name>
</gene>